<keyword evidence="1" id="KW-0732">Signal</keyword>
<keyword evidence="3" id="KW-1185">Reference proteome</keyword>
<sequence>MNSQPTQIRTLLLQTALICGCGSFAFAGEPMMPPAPAPVAAPEESVVSGTLSLDYNTHFISYGFDVWGSGENFGGSSTFNPSLDLSWQLTDAFSVNAGTWWDVNDNVTSAIGGDLQEVDVWFGMTYDTGLVSISGTYQAWIYGSDTEHVFDLGLGFDTMLSPSLTIHHRFDEGASGGNTGTVIVLGIEQGFELGPVSFGIPVNVGYFVEDDFHPTSTDEGFGFGSIGLTASVPLPVAEKFGSWDVHAGLTYYLTDSGVIGNAKDDDFLTGNIGIGCSF</sequence>
<comment type="caution">
    <text evidence="2">The sequence shown here is derived from an EMBL/GenBank/DDBJ whole genome shotgun (WGS) entry which is preliminary data.</text>
</comment>
<proteinExistence type="predicted"/>
<dbReference type="AlphaFoldDB" id="A0A840V3Z7"/>
<feature type="chain" id="PRO_5032345139" description="Outer membrane protein beta-barrel domain-containing protein" evidence="1">
    <location>
        <begin position="28"/>
        <end position="278"/>
    </location>
</feature>
<gene>
    <name evidence="2" type="ORF">HNR46_002983</name>
</gene>
<accession>A0A840V3Z7</accession>
<evidence type="ECO:0008006" key="4">
    <source>
        <dbReference type="Google" id="ProtNLM"/>
    </source>
</evidence>
<name>A0A840V3Z7_9BACT</name>
<dbReference type="Proteomes" id="UP000557717">
    <property type="component" value="Unassembled WGS sequence"/>
</dbReference>
<dbReference type="EMBL" id="JACHFD010000015">
    <property type="protein sequence ID" value="MBB5352735.1"/>
    <property type="molecule type" value="Genomic_DNA"/>
</dbReference>
<reference evidence="2 3" key="1">
    <citation type="submission" date="2020-08" db="EMBL/GenBank/DDBJ databases">
        <title>Genomic Encyclopedia of Type Strains, Phase IV (KMG-IV): sequencing the most valuable type-strain genomes for metagenomic binning, comparative biology and taxonomic classification.</title>
        <authorList>
            <person name="Goeker M."/>
        </authorList>
    </citation>
    <scope>NUCLEOTIDE SEQUENCE [LARGE SCALE GENOMIC DNA]</scope>
    <source>
        <strain evidence="2 3">YC6886</strain>
    </source>
</reference>
<protein>
    <recommendedName>
        <fullName evidence="4">Outer membrane protein beta-barrel domain-containing protein</fullName>
    </recommendedName>
</protein>
<feature type="signal peptide" evidence="1">
    <location>
        <begin position="1"/>
        <end position="27"/>
    </location>
</feature>
<evidence type="ECO:0000256" key="1">
    <source>
        <dbReference type="SAM" id="SignalP"/>
    </source>
</evidence>
<organism evidence="2 3">
    <name type="scientific">Haloferula luteola</name>
    <dbReference type="NCBI Taxonomy" id="595692"/>
    <lineage>
        <taxon>Bacteria</taxon>
        <taxon>Pseudomonadati</taxon>
        <taxon>Verrucomicrobiota</taxon>
        <taxon>Verrucomicrobiia</taxon>
        <taxon>Verrucomicrobiales</taxon>
        <taxon>Verrucomicrobiaceae</taxon>
        <taxon>Haloferula</taxon>
    </lineage>
</organism>
<evidence type="ECO:0000313" key="2">
    <source>
        <dbReference type="EMBL" id="MBB5352735.1"/>
    </source>
</evidence>
<evidence type="ECO:0000313" key="3">
    <source>
        <dbReference type="Proteomes" id="UP000557717"/>
    </source>
</evidence>